<dbReference type="GO" id="GO:0003677">
    <property type="term" value="F:DNA binding"/>
    <property type="evidence" value="ECO:0007669"/>
    <property type="project" value="InterPro"/>
</dbReference>
<name>A0A1I5SXZ9_9ACTN</name>
<keyword evidence="2" id="KW-0472">Membrane</keyword>
<evidence type="ECO:0000256" key="1">
    <source>
        <dbReference type="SAM" id="MobiDB-lite"/>
    </source>
</evidence>
<dbReference type="STRING" id="1523247.SAMN05660464_4120"/>
<dbReference type="InterPro" id="IPR019554">
    <property type="entry name" value="Soluble_ligand-bd"/>
</dbReference>
<dbReference type="GO" id="GO:0015627">
    <property type="term" value="C:type II protein secretion system complex"/>
    <property type="evidence" value="ECO:0007669"/>
    <property type="project" value="TreeGrafter"/>
</dbReference>
<dbReference type="InterPro" id="IPR010994">
    <property type="entry name" value="RuvA_2-like"/>
</dbReference>
<dbReference type="GO" id="GO:0015628">
    <property type="term" value="P:protein secretion by the type II secretion system"/>
    <property type="evidence" value="ECO:0007669"/>
    <property type="project" value="TreeGrafter"/>
</dbReference>
<dbReference type="PANTHER" id="PTHR21180:SF32">
    <property type="entry name" value="ENDONUCLEASE_EXONUCLEASE_PHOSPHATASE FAMILY DOMAIN-CONTAINING PROTEIN 1"/>
    <property type="match status" value="1"/>
</dbReference>
<dbReference type="InterPro" id="IPR051675">
    <property type="entry name" value="Endo/Exo/Phosphatase_dom_1"/>
</dbReference>
<dbReference type="GO" id="GO:0006281">
    <property type="term" value="P:DNA repair"/>
    <property type="evidence" value="ECO:0007669"/>
    <property type="project" value="InterPro"/>
</dbReference>
<evidence type="ECO:0000313" key="5">
    <source>
        <dbReference type="Proteomes" id="UP000198857"/>
    </source>
</evidence>
<feature type="domain" description="Helix-hairpin-helix DNA-binding motif class 1" evidence="3">
    <location>
        <begin position="255"/>
        <end position="274"/>
    </location>
</feature>
<feature type="transmembrane region" description="Helical" evidence="2">
    <location>
        <begin position="108"/>
        <end position="127"/>
    </location>
</feature>
<evidence type="ECO:0000256" key="2">
    <source>
        <dbReference type="SAM" id="Phobius"/>
    </source>
</evidence>
<dbReference type="Pfam" id="PF10531">
    <property type="entry name" value="SLBB"/>
    <property type="match status" value="1"/>
</dbReference>
<feature type="domain" description="Helix-hairpin-helix DNA-binding motif class 1" evidence="3">
    <location>
        <begin position="285"/>
        <end position="304"/>
    </location>
</feature>
<dbReference type="OrthoDB" id="9758724at2"/>
<feature type="compositionally biased region" description="Acidic residues" evidence="1">
    <location>
        <begin position="61"/>
        <end position="77"/>
    </location>
</feature>
<keyword evidence="5" id="KW-1185">Reference proteome</keyword>
<protein>
    <submittedName>
        <fullName evidence="4">Competence protein ComEA</fullName>
    </submittedName>
</protein>
<evidence type="ECO:0000259" key="3">
    <source>
        <dbReference type="SMART" id="SM00278"/>
    </source>
</evidence>
<gene>
    <name evidence="4" type="ORF">SAMN05660464_4120</name>
</gene>
<feature type="region of interest" description="Disordered" evidence="1">
    <location>
        <begin position="49"/>
        <end position="97"/>
    </location>
</feature>
<dbReference type="Gene3D" id="3.10.560.10">
    <property type="entry name" value="Outer membrane lipoprotein wza domain like"/>
    <property type="match status" value="1"/>
</dbReference>
<organism evidence="4 5">
    <name type="scientific">Geodermatophilus dictyosporus</name>
    <dbReference type="NCBI Taxonomy" id="1523247"/>
    <lineage>
        <taxon>Bacteria</taxon>
        <taxon>Bacillati</taxon>
        <taxon>Actinomycetota</taxon>
        <taxon>Actinomycetes</taxon>
        <taxon>Geodermatophilales</taxon>
        <taxon>Geodermatophilaceae</taxon>
        <taxon>Geodermatophilus</taxon>
    </lineage>
</organism>
<dbReference type="SMART" id="SM00278">
    <property type="entry name" value="HhH1"/>
    <property type="match status" value="2"/>
</dbReference>
<sequence length="307" mass="30779">MRLTSRRPDDADVIRARLRALLDEGRRASGWLPDDDPLRDAPVTGVNVLRRRAAGDPEEHLDADDDADDDPYDDSFDGDPRDGLPSGLGRHRAPARTVRVDPGRRGSWALWVCGLVAALAVAGWTWLDRPSVQPAPAAGPSAAVTAGSSASPSVGGASDAQSSDAQATVVVSVVGLVVAPGLVTLPEGARVADAVAAAGGLLPGADAASVNLAAVVTDGQQVAVGVPGAAGAAPGATGGGGTSAGPLDLNAATATDLDALPGIGPVLAQRIVDHRGEHGRFTSVEQLDDVPGIGPAVYSGLADLVRV</sequence>
<keyword evidence="2" id="KW-1133">Transmembrane helix</keyword>
<keyword evidence="2" id="KW-0812">Transmembrane</keyword>
<proteinExistence type="predicted"/>
<evidence type="ECO:0000313" key="4">
    <source>
        <dbReference type="EMBL" id="SFP75609.1"/>
    </source>
</evidence>
<dbReference type="RefSeq" id="WP_091113875.1">
    <property type="nucleotide sequence ID" value="NZ_FOWQ01000008.1"/>
</dbReference>
<dbReference type="Pfam" id="PF12836">
    <property type="entry name" value="HHH_3"/>
    <property type="match status" value="1"/>
</dbReference>
<dbReference type="AlphaFoldDB" id="A0A1I5SXZ9"/>
<dbReference type="SUPFAM" id="SSF47781">
    <property type="entry name" value="RuvA domain 2-like"/>
    <property type="match status" value="1"/>
</dbReference>
<dbReference type="Gene3D" id="1.10.150.320">
    <property type="entry name" value="Photosystem II 12 kDa extrinsic protein"/>
    <property type="match status" value="1"/>
</dbReference>
<reference evidence="5" key="1">
    <citation type="submission" date="2016-10" db="EMBL/GenBank/DDBJ databases">
        <authorList>
            <person name="Varghese N."/>
            <person name="Submissions S."/>
        </authorList>
    </citation>
    <scope>NUCLEOTIDE SEQUENCE [LARGE SCALE GENOMIC DNA]</scope>
    <source>
        <strain evidence="5">DSM 44208</strain>
    </source>
</reference>
<dbReference type="InterPro" id="IPR003583">
    <property type="entry name" value="Hlx-hairpin-Hlx_DNA-bd_motif"/>
</dbReference>
<dbReference type="Proteomes" id="UP000198857">
    <property type="component" value="Unassembled WGS sequence"/>
</dbReference>
<feature type="region of interest" description="Disordered" evidence="1">
    <location>
        <begin position="133"/>
        <end position="160"/>
    </location>
</feature>
<dbReference type="EMBL" id="FOWQ01000008">
    <property type="protein sequence ID" value="SFP75609.1"/>
    <property type="molecule type" value="Genomic_DNA"/>
</dbReference>
<accession>A0A1I5SXZ9</accession>
<dbReference type="PANTHER" id="PTHR21180">
    <property type="entry name" value="ENDONUCLEASE/EXONUCLEASE/PHOSPHATASE FAMILY DOMAIN-CONTAINING PROTEIN 1"/>
    <property type="match status" value="1"/>
</dbReference>